<evidence type="ECO:0000313" key="2">
    <source>
        <dbReference type="Proteomes" id="UP000515208"/>
    </source>
</evidence>
<evidence type="ECO:0000313" key="4">
    <source>
        <dbReference type="RefSeq" id="XP_010859834.1"/>
    </source>
</evidence>
<feature type="region of interest" description="Disordered" evidence="1">
    <location>
        <begin position="190"/>
        <end position="214"/>
    </location>
</feature>
<gene>
    <name evidence="3 4" type="primary">LOC105004040</name>
</gene>
<dbReference type="AlphaFoldDB" id="A0A6P3IZW2"/>
<dbReference type="Proteomes" id="UP000515208">
    <property type="component" value="Unplaced"/>
</dbReference>
<dbReference type="GeneID" id="105004040"/>
<dbReference type="KEGG" id="bbis:105004040"/>
<dbReference type="RefSeq" id="XP_010859833.1">
    <property type="nucleotide sequence ID" value="XM_010861531.1"/>
</dbReference>
<keyword evidence="2" id="KW-1185">Reference proteome</keyword>
<sequence>MAIVFSITPLAPATPPAALSSSSVDYYRRGAALLCHRASDHLQASLPLRSDPNFLPMLLSSSLRWQQHPEKHPSLAQASRWTETPEEVMPAVWGVGAQCRMDACRWIRSGLRASAPGTQVRSPVSGLSQQKGNQLVRVQSSLEPSPELEVALDSVCKPLPEQAVDRTTLCLHRHHTNLSKLITLGRSQLSQKDPRGPQHMGVVSHQEGRCGIPS</sequence>
<proteinExistence type="predicted"/>
<accession>A0A6P3IZW2</accession>
<protein>
    <submittedName>
        <fullName evidence="3">Uncharacterized protein LOC105004040 isoform X1</fullName>
    </submittedName>
    <submittedName>
        <fullName evidence="4">Uncharacterized protein LOC105004040 isoform X2</fullName>
    </submittedName>
</protein>
<organism evidence="2 3">
    <name type="scientific">Bison bison bison</name>
    <name type="common">North American plains bison</name>
    <dbReference type="NCBI Taxonomy" id="43346"/>
    <lineage>
        <taxon>Eukaryota</taxon>
        <taxon>Metazoa</taxon>
        <taxon>Chordata</taxon>
        <taxon>Craniata</taxon>
        <taxon>Vertebrata</taxon>
        <taxon>Euteleostomi</taxon>
        <taxon>Mammalia</taxon>
        <taxon>Eutheria</taxon>
        <taxon>Laurasiatheria</taxon>
        <taxon>Artiodactyla</taxon>
        <taxon>Ruminantia</taxon>
        <taxon>Pecora</taxon>
        <taxon>Bovidae</taxon>
        <taxon>Bovinae</taxon>
        <taxon>Bison</taxon>
    </lineage>
</organism>
<evidence type="ECO:0000256" key="1">
    <source>
        <dbReference type="SAM" id="MobiDB-lite"/>
    </source>
</evidence>
<reference evidence="3 4" key="1">
    <citation type="submission" date="2025-04" db="UniProtKB">
        <authorList>
            <consortium name="RefSeq"/>
        </authorList>
    </citation>
    <scope>IDENTIFICATION</scope>
    <source>
        <tissue evidence="3 4">Blood</tissue>
    </source>
</reference>
<evidence type="ECO:0000313" key="3">
    <source>
        <dbReference type="RefSeq" id="XP_010859833.1"/>
    </source>
</evidence>
<name>A0A6P3IZW2_BISBB</name>
<dbReference type="RefSeq" id="XP_010859834.1">
    <property type="nucleotide sequence ID" value="XM_010861532.1"/>
</dbReference>